<evidence type="ECO:0000313" key="4">
    <source>
        <dbReference type="EMBL" id="KAK5249862.1"/>
    </source>
</evidence>
<evidence type="ECO:0000256" key="2">
    <source>
        <dbReference type="ARBA" id="ARBA00022737"/>
    </source>
</evidence>
<accession>A0ABR0LXM3</accession>
<proteinExistence type="predicted"/>
<dbReference type="InterPro" id="IPR036034">
    <property type="entry name" value="PDZ_sf"/>
</dbReference>
<evidence type="ECO:0000259" key="3">
    <source>
        <dbReference type="Pfam" id="PF12812"/>
    </source>
</evidence>
<feature type="domain" description="PDZ-like" evidence="3">
    <location>
        <begin position="122"/>
        <end position="198"/>
    </location>
</feature>
<gene>
    <name evidence="4" type="ORF">LTR16_006094</name>
</gene>
<name>A0ABR0LXM3_9PEZI</name>
<evidence type="ECO:0000313" key="5">
    <source>
        <dbReference type="Proteomes" id="UP001357485"/>
    </source>
</evidence>
<dbReference type="Proteomes" id="UP001357485">
    <property type="component" value="Unassembled WGS sequence"/>
</dbReference>
<reference evidence="4 5" key="1">
    <citation type="submission" date="2023-08" db="EMBL/GenBank/DDBJ databases">
        <title>Black Yeasts Isolated from many extreme environments.</title>
        <authorList>
            <person name="Coleine C."/>
            <person name="Stajich J.E."/>
            <person name="Selbmann L."/>
        </authorList>
    </citation>
    <scope>NUCLEOTIDE SEQUENCE [LARGE SCALE GENOMIC DNA]</scope>
    <source>
        <strain evidence="4 5">CCFEE 536</strain>
    </source>
</reference>
<dbReference type="SUPFAM" id="SSF50156">
    <property type="entry name" value="PDZ domain-like"/>
    <property type="match status" value="2"/>
</dbReference>
<keyword evidence="1" id="KW-0053">Apoptosis</keyword>
<keyword evidence="2" id="KW-0677">Repeat</keyword>
<dbReference type="InterPro" id="IPR025926">
    <property type="entry name" value="PDZ-like_dom"/>
</dbReference>
<sequence>MLLPVLSQIQEGIVPKLRILNVEISTIQMSQARLMGVSEEWIERVETEDPERHQLFMVRKVDAGHQNGLQEGDVILTMNGTLVTRITDLDVMYTNNELDTAIVRKRDEMHIMVPTVPTEEFETDRAVIFCGAILHRPHQAVRQQISKVHSDIYISARMRGSPAYQYGLAPTNFITAVNAVPTPDLDAFVREVNKIPDNTYFRLKIMTFDNVPWVATMKKNEHYFPMLEFVKDTEQECHWRRVTYENGQARKGEAELLPEVMDEGDMAVDEVGA</sequence>
<dbReference type="Gene3D" id="2.30.42.10">
    <property type="match status" value="2"/>
</dbReference>
<comment type="caution">
    <text evidence="4">The sequence shown here is derived from an EMBL/GenBank/DDBJ whole genome shotgun (WGS) entry which is preliminary data.</text>
</comment>
<evidence type="ECO:0000256" key="1">
    <source>
        <dbReference type="ARBA" id="ARBA00022703"/>
    </source>
</evidence>
<dbReference type="CDD" id="cd06719">
    <property type="entry name" value="PDZ2-4_Nma111p-like"/>
    <property type="match status" value="1"/>
</dbReference>
<protein>
    <recommendedName>
        <fullName evidence="3">PDZ-like domain-containing protein</fullName>
    </recommendedName>
</protein>
<dbReference type="EMBL" id="JAVRRA010009294">
    <property type="protein sequence ID" value="KAK5249862.1"/>
    <property type="molecule type" value="Genomic_DNA"/>
</dbReference>
<dbReference type="PANTHER" id="PTHR46366">
    <property type="entry name" value="PRO-APOPTOTIC SERINE PROTEASE NMA111"/>
    <property type="match status" value="1"/>
</dbReference>
<organism evidence="4 5">
    <name type="scientific">Cryomyces antarcticus</name>
    <dbReference type="NCBI Taxonomy" id="329879"/>
    <lineage>
        <taxon>Eukaryota</taxon>
        <taxon>Fungi</taxon>
        <taxon>Dikarya</taxon>
        <taxon>Ascomycota</taxon>
        <taxon>Pezizomycotina</taxon>
        <taxon>Dothideomycetes</taxon>
        <taxon>Dothideomycetes incertae sedis</taxon>
        <taxon>Cryomyces</taxon>
    </lineage>
</organism>
<keyword evidence="5" id="KW-1185">Reference proteome</keyword>
<dbReference type="PANTHER" id="PTHR46366:SF8">
    <property type="entry name" value="PRO-APOPTOTIC SERINE PROTEASE NMA111"/>
    <property type="match status" value="1"/>
</dbReference>
<dbReference type="Pfam" id="PF12812">
    <property type="entry name" value="PDZ_1"/>
    <property type="match status" value="1"/>
</dbReference>